<proteinExistence type="predicted"/>
<accession>A0A3L6QZ41</accession>
<sequence length="77" mass="7882">MGPEPVGMAGLAAGTPSGSLWGIGVLMADAAAGRGIPVVDEVADRKVRRLVGEAEAGELGMVVRVLHRIGIEHIGKR</sequence>
<dbReference type="AlphaFoldDB" id="A0A3L6QZ41"/>
<evidence type="ECO:0000313" key="2">
    <source>
        <dbReference type="Proteomes" id="UP000275267"/>
    </source>
</evidence>
<evidence type="ECO:0000313" key="1">
    <source>
        <dbReference type="EMBL" id="RLM91347.1"/>
    </source>
</evidence>
<organism evidence="1 2">
    <name type="scientific">Panicum miliaceum</name>
    <name type="common">Proso millet</name>
    <name type="synonym">Broomcorn millet</name>
    <dbReference type="NCBI Taxonomy" id="4540"/>
    <lineage>
        <taxon>Eukaryota</taxon>
        <taxon>Viridiplantae</taxon>
        <taxon>Streptophyta</taxon>
        <taxon>Embryophyta</taxon>
        <taxon>Tracheophyta</taxon>
        <taxon>Spermatophyta</taxon>
        <taxon>Magnoliopsida</taxon>
        <taxon>Liliopsida</taxon>
        <taxon>Poales</taxon>
        <taxon>Poaceae</taxon>
        <taxon>PACMAD clade</taxon>
        <taxon>Panicoideae</taxon>
        <taxon>Panicodae</taxon>
        <taxon>Paniceae</taxon>
        <taxon>Panicinae</taxon>
        <taxon>Panicum</taxon>
        <taxon>Panicum sect. Panicum</taxon>
    </lineage>
</organism>
<name>A0A3L6QZ41_PANMI</name>
<dbReference type="EMBL" id="PQIB02000010">
    <property type="protein sequence ID" value="RLM91347.1"/>
    <property type="molecule type" value="Genomic_DNA"/>
</dbReference>
<dbReference type="Proteomes" id="UP000275267">
    <property type="component" value="Unassembled WGS sequence"/>
</dbReference>
<reference evidence="2" key="1">
    <citation type="journal article" date="2019" name="Nat. Commun.">
        <title>The genome of broomcorn millet.</title>
        <authorList>
            <person name="Zou C."/>
            <person name="Miki D."/>
            <person name="Li D."/>
            <person name="Tang Q."/>
            <person name="Xiao L."/>
            <person name="Rajput S."/>
            <person name="Deng P."/>
            <person name="Jia W."/>
            <person name="Huang R."/>
            <person name="Zhang M."/>
            <person name="Sun Y."/>
            <person name="Hu J."/>
            <person name="Fu X."/>
            <person name="Schnable P.S."/>
            <person name="Li F."/>
            <person name="Zhang H."/>
            <person name="Feng B."/>
            <person name="Zhu X."/>
            <person name="Liu R."/>
            <person name="Schnable J.C."/>
            <person name="Zhu J.-K."/>
            <person name="Zhang H."/>
        </authorList>
    </citation>
    <scope>NUCLEOTIDE SEQUENCE [LARGE SCALE GENOMIC DNA]</scope>
</reference>
<protein>
    <submittedName>
        <fullName evidence="1">Uncharacterized protein</fullName>
    </submittedName>
</protein>
<gene>
    <name evidence="1" type="ORF">C2845_PM08G09660</name>
</gene>
<keyword evidence="2" id="KW-1185">Reference proteome</keyword>
<comment type="caution">
    <text evidence="1">The sequence shown here is derived from an EMBL/GenBank/DDBJ whole genome shotgun (WGS) entry which is preliminary data.</text>
</comment>